<evidence type="ECO:0000313" key="2">
    <source>
        <dbReference type="EMBL" id="CUA91209.1"/>
    </source>
</evidence>
<reference evidence="2 3" key="1">
    <citation type="submission" date="2015-08" db="EMBL/GenBank/DDBJ databases">
        <authorList>
            <person name="Varghese N."/>
        </authorList>
    </citation>
    <scope>NUCLEOTIDE SEQUENCE [LARGE SCALE GENOMIC DNA]</scope>
    <source>
        <strain evidence="2 3">DSM 18167</strain>
    </source>
</reference>
<dbReference type="PANTHER" id="PTHR40455">
    <property type="entry name" value="ANTITOXIN HIGA"/>
    <property type="match status" value="1"/>
</dbReference>
<dbReference type="Proteomes" id="UP000182178">
    <property type="component" value="Unassembled WGS sequence"/>
</dbReference>
<dbReference type="PANTHER" id="PTHR40455:SF1">
    <property type="entry name" value="ANTITOXIN HIGA"/>
    <property type="match status" value="1"/>
</dbReference>
<sequence length="410" mass="45706">MARIAPIRTEADHRAALARIDELMDAEAGTPEADELSVLADLVAIYEAKHFPIERPTPLEAIRFRMEQAGLEPRDLEPYIGSRGKVSEVLAGKQPLTLPMIRALYRHLGIPAEVLLNEERGPADDHADGGSVTLEWSRFPINEMIRRNWVRSVESAKTKAQELMRELIEAAGGERAVPMPLCRRNDAMRQNAKTDTYALLAWCLKVLAVARSEKLMGKYQKGTVDLEFLSRLAKLSADADGPRRAKERLSSAGIHLVCVAHLPKTYLDGAALKKVDDGTPIVALTLRYDRLDNFWFSLLHELAHVGRHFDGNVEAFVDDFSLREAPSRHEDPREDEADEWANEALIPRAAWEMSGLHSHASYAGIIAFSQRVGVHPAIVAGRIRHQTRNFRAFAPLLGAGEVRKQLEFAG</sequence>
<evidence type="ECO:0000259" key="1">
    <source>
        <dbReference type="Pfam" id="PF06114"/>
    </source>
</evidence>
<name>A0ABP2ACE6_9HYPH</name>
<dbReference type="RefSeq" id="WP_055461118.1">
    <property type="nucleotide sequence ID" value="NZ_CYHC01000024.1"/>
</dbReference>
<accession>A0ABP2ACE6</accession>
<dbReference type="Pfam" id="PF06114">
    <property type="entry name" value="Peptidase_M78"/>
    <property type="match status" value="1"/>
</dbReference>
<keyword evidence="3" id="KW-1185">Reference proteome</keyword>
<dbReference type="EMBL" id="CYHC01000024">
    <property type="protein sequence ID" value="CUA91209.1"/>
    <property type="molecule type" value="Genomic_DNA"/>
</dbReference>
<organism evidence="2 3">
    <name type="scientific">Chelatococcus sambhunathii</name>
    <dbReference type="NCBI Taxonomy" id="363953"/>
    <lineage>
        <taxon>Bacteria</taxon>
        <taxon>Pseudomonadati</taxon>
        <taxon>Pseudomonadota</taxon>
        <taxon>Alphaproteobacteria</taxon>
        <taxon>Hyphomicrobiales</taxon>
        <taxon>Chelatococcaceae</taxon>
        <taxon>Chelatococcus</taxon>
    </lineage>
</organism>
<protein>
    <submittedName>
        <fullName evidence="2">Antitoxin component HigA of the HigAB toxin-antitoxin module, contains an N-terminal HTH domain</fullName>
    </submittedName>
</protein>
<dbReference type="InterPro" id="IPR039060">
    <property type="entry name" value="Antitox_HigA"/>
</dbReference>
<evidence type="ECO:0000313" key="3">
    <source>
        <dbReference type="Proteomes" id="UP000182178"/>
    </source>
</evidence>
<dbReference type="InterPro" id="IPR010359">
    <property type="entry name" value="IrrE_HExxH"/>
</dbReference>
<comment type="caution">
    <text evidence="2">The sequence shown here is derived from an EMBL/GenBank/DDBJ whole genome shotgun (WGS) entry which is preliminary data.</text>
</comment>
<gene>
    <name evidence="2" type="ORF">Ga0061061_1244</name>
</gene>
<feature type="domain" description="IrrE N-terminal-like" evidence="1">
    <location>
        <begin position="276"/>
        <end position="351"/>
    </location>
</feature>
<proteinExistence type="predicted"/>